<evidence type="ECO:0000256" key="1">
    <source>
        <dbReference type="SAM" id="MobiDB-lite"/>
    </source>
</evidence>
<feature type="domain" description="Polyvalent protein metallopeptidase" evidence="3">
    <location>
        <begin position="159"/>
        <end position="281"/>
    </location>
</feature>
<feature type="domain" description="N-terminal" evidence="2">
    <location>
        <begin position="7"/>
        <end position="122"/>
    </location>
</feature>
<feature type="domain" description="DUF5710" evidence="4">
    <location>
        <begin position="481"/>
        <end position="529"/>
    </location>
</feature>
<organism evidence="5 6">
    <name type="scientific">Pseudomonas viciae</name>
    <dbReference type="NCBI Taxonomy" id="2505979"/>
    <lineage>
        <taxon>Bacteria</taxon>
        <taxon>Pseudomonadati</taxon>
        <taxon>Pseudomonadota</taxon>
        <taxon>Gammaproteobacteria</taxon>
        <taxon>Pseudomonadales</taxon>
        <taxon>Pseudomonadaceae</taxon>
        <taxon>Pseudomonas</taxon>
    </lineage>
</organism>
<dbReference type="EMBL" id="CP123772">
    <property type="protein sequence ID" value="WGO96395.1"/>
    <property type="molecule type" value="Genomic_DNA"/>
</dbReference>
<evidence type="ECO:0000259" key="2">
    <source>
        <dbReference type="Pfam" id="PF08401"/>
    </source>
</evidence>
<sequence>MSNEFFRTVADKVIEQLKQGSAPWLKPWNAGESFMPFNPTTGNAYRSGNAIWLMTVAQDKGYSDSRWLTLDQAAQAGAKVRESETGTQIQFWKWQGMEPVTDKQGMPILDEQGKQKQQLVRYERPRVMSAVVFNADQIDGLPKQEDRPALPEWQRHGLAETMLAAGGADIRYEGDRAFYLPSVDRITLPAREQFATPDAFYATALHAKAHWTGHESRLDRDLSHPFGSEGYAKEEMRAGIASMILGEQLGIGHDPAQHAAYTTAWVKALQEDPREIYRAAADAERIAKHMHALTQEQNLHQAAQIPADSFVVAVQPDGQPRIVNEYSTIGRAVDHLKTLKATDQPAIYLRPNGDRGFDGRLAQRPDPAKRFSQQFDPAFSPLIYSELQSADGQHQVTGVAQSLTDLVNNQDPAKRAELEASSKTSIEQHKLRHFGIGRPDGYQDRWKVARPPADAESETVQIQMPVLVSDKELAVKTHADRTFLAVPFEEKDEAKSVAKANGWKLEWDSGMKAWWAPEGADMTGMDRWQAGNTDVVAHADPTDKVAVIKEQFAAALREAGLILDGPPEMDGELKRVRVEGDKRGEKKGAYVGFTDGWPAGFIQNYNTGVKHNWKLNSSVGAISAKDRAKLNAETAQRREAREHEREAMFEKIADALHTHLAQAVPATGEHVYLQRKGIDATPGLLVDNVGSIAMPPGAHKEDQQQWSARGNLIVPIHDMKNGKLIGAQSIDSSGRKSFPRGGKINGGCHMIGDPESSPVIIVSEGYATGRTLHDGTDGVAVAVAFFAGNLANVAIALRERYPDKPIFIGGDNDHRKPLEVGPNGKPKENVGKLKAEEAAHLAKGQPLLPMFEPDDIANDWNDLYQLRGMNVVRDQLRAGMAIGERHQIAEGIKQERQAPIQDLKPQQAQEREKEQQQELQRGGNSRRLVR</sequence>
<evidence type="ECO:0000259" key="4">
    <source>
        <dbReference type="Pfam" id="PF18974"/>
    </source>
</evidence>
<dbReference type="Pfam" id="PF08401">
    <property type="entry name" value="ArdcN"/>
    <property type="match status" value="1"/>
</dbReference>
<name>A0ABY8PME9_9PSED</name>
<geneLocation type="plasmid" evidence="5 6">
    <name>unnamed</name>
</geneLocation>
<proteinExistence type="predicted"/>
<feature type="region of interest" description="Disordered" evidence="1">
    <location>
        <begin position="893"/>
        <end position="930"/>
    </location>
</feature>
<dbReference type="InterPro" id="IPR013610">
    <property type="entry name" value="ArdC_N"/>
</dbReference>
<reference evidence="5 6" key="1">
    <citation type="journal article" date="2012" name="Appl. Soil Ecol.">
        <title>Isolation and characterization of new plant growth-promoting bacterial endophytes.</title>
        <authorList>
            <person name="Rashid S."/>
            <person name="Charles T.C."/>
            <person name="Glick B.R."/>
        </authorList>
    </citation>
    <scope>NUCLEOTIDE SEQUENCE [LARGE SCALE GENOMIC DNA]</scope>
    <source>
        <strain evidence="5 6">YsS1</strain>
        <plasmid evidence="5 6">unnamed</plasmid>
    </source>
</reference>
<accession>A0ABY8PME9</accession>
<dbReference type="InterPro" id="IPR041459">
    <property type="entry name" value="MPTase-PolyVal"/>
</dbReference>
<protein>
    <submittedName>
        <fullName evidence="5">Zincin-like metallopeptidase domain-containing protein</fullName>
    </submittedName>
</protein>
<gene>
    <name evidence="5" type="ORF">QCD61_28270</name>
</gene>
<evidence type="ECO:0000313" key="5">
    <source>
        <dbReference type="EMBL" id="WGO96395.1"/>
    </source>
</evidence>
<dbReference type="InterPro" id="IPR043764">
    <property type="entry name" value="DUF5710"/>
</dbReference>
<dbReference type="Pfam" id="PF18974">
    <property type="entry name" value="DUF5710"/>
    <property type="match status" value="1"/>
</dbReference>
<dbReference type="Proteomes" id="UP001227386">
    <property type="component" value="Plasmid unnamed"/>
</dbReference>
<keyword evidence="5" id="KW-0614">Plasmid</keyword>
<evidence type="ECO:0000313" key="6">
    <source>
        <dbReference type="Proteomes" id="UP001227386"/>
    </source>
</evidence>
<evidence type="ECO:0000259" key="3">
    <source>
        <dbReference type="Pfam" id="PF18818"/>
    </source>
</evidence>
<dbReference type="Pfam" id="PF18818">
    <property type="entry name" value="MPTase-PolyVal"/>
    <property type="match status" value="1"/>
</dbReference>
<dbReference type="RefSeq" id="WP_280944978.1">
    <property type="nucleotide sequence ID" value="NZ_CP123772.1"/>
</dbReference>
<keyword evidence="6" id="KW-1185">Reference proteome</keyword>